<evidence type="ECO:0000313" key="3">
    <source>
        <dbReference type="Proteomes" id="UP000001514"/>
    </source>
</evidence>
<dbReference type="InterPro" id="IPR001480">
    <property type="entry name" value="Bulb-type_lectin_dom"/>
</dbReference>
<dbReference type="KEGG" id="smo:SELMODRAFT_19074"/>
<dbReference type="EMBL" id="GL377662">
    <property type="protein sequence ID" value="EFJ09526.1"/>
    <property type="molecule type" value="Genomic_DNA"/>
</dbReference>
<dbReference type="HOGENOM" id="CLU_164480_2_2_1"/>
<protein>
    <recommendedName>
        <fullName evidence="1">Bulb-type lectin domain-containing protein</fullName>
    </recommendedName>
</protein>
<proteinExistence type="predicted"/>
<gene>
    <name evidence="2" type="ORF">SELMODRAFT_19074</name>
</gene>
<dbReference type="InterPro" id="IPR036426">
    <property type="entry name" value="Bulb-type_lectin_dom_sf"/>
</dbReference>
<organism evidence="3">
    <name type="scientific">Selaginella moellendorffii</name>
    <name type="common">Spikemoss</name>
    <dbReference type="NCBI Taxonomy" id="88036"/>
    <lineage>
        <taxon>Eukaryota</taxon>
        <taxon>Viridiplantae</taxon>
        <taxon>Streptophyta</taxon>
        <taxon>Embryophyta</taxon>
        <taxon>Tracheophyta</taxon>
        <taxon>Lycopodiopsida</taxon>
        <taxon>Selaginellales</taxon>
        <taxon>Selaginellaceae</taxon>
        <taxon>Selaginella</taxon>
    </lineage>
</organism>
<sequence length="58" mass="6650">IQEDCNTVLYYKTIVLWVTGTNGLSFDYKLRLQEDGNLVLYSAFDSKALFSTGTYCRN</sequence>
<feature type="domain" description="Bulb-type lectin" evidence="1">
    <location>
        <begin position="1"/>
        <end position="58"/>
    </location>
</feature>
<dbReference type="InParanoid" id="D8T1C7"/>
<feature type="non-terminal residue" evidence="2">
    <location>
        <position position="1"/>
    </location>
</feature>
<keyword evidence="3" id="KW-1185">Reference proteome</keyword>
<feature type="non-terminal residue" evidence="2">
    <location>
        <position position="58"/>
    </location>
</feature>
<accession>D8T1C7</accession>
<evidence type="ECO:0000259" key="1">
    <source>
        <dbReference type="PROSITE" id="PS50927"/>
    </source>
</evidence>
<reference evidence="2 3" key="1">
    <citation type="journal article" date="2011" name="Science">
        <title>The Selaginella genome identifies genetic changes associated with the evolution of vascular plants.</title>
        <authorList>
            <person name="Banks J.A."/>
            <person name="Nishiyama T."/>
            <person name="Hasebe M."/>
            <person name="Bowman J.L."/>
            <person name="Gribskov M."/>
            <person name="dePamphilis C."/>
            <person name="Albert V.A."/>
            <person name="Aono N."/>
            <person name="Aoyama T."/>
            <person name="Ambrose B.A."/>
            <person name="Ashton N.W."/>
            <person name="Axtell M.J."/>
            <person name="Barker E."/>
            <person name="Barker M.S."/>
            <person name="Bennetzen J.L."/>
            <person name="Bonawitz N.D."/>
            <person name="Chapple C."/>
            <person name="Cheng C."/>
            <person name="Correa L.G."/>
            <person name="Dacre M."/>
            <person name="DeBarry J."/>
            <person name="Dreyer I."/>
            <person name="Elias M."/>
            <person name="Engstrom E.M."/>
            <person name="Estelle M."/>
            <person name="Feng L."/>
            <person name="Finet C."/>
            <person name="Floyd S.K."/>
            <person name="Frommer W.B."/>
            <person name="Fujita T."/>
            <person name="Gramzow L."/>
            <person name="Gutensohn M."/>
            <person name="Harholt J."/>
            <person name="Hattori M."/>
            <person name="Heyl A."/>
            <person name="Hirai T."/>
            <person name="Hiwatashi Y."/>
            <person name="Ishikawa M."/>
            <person name="Iwata M."/>
            <person name="Karol K.G."/>
            <person name="Koehler B."/>
            <person name="Kolukisaoglu U."/>
            <person name="Kubo M."/>
            <person name="Kurata T."/>
            <person name="Lalonde S."/>
            <person name="Li K."/>
            <person name="Li Y."/>
            <person name="Litt A."/>
            <person name="Lyons E."/>
            <person name="Manning G."/>
            <person name="Maruyama T."/>
            <person name="Michael T.P."/>
            <person name="Mikami K."/>
            <person name="Miyazaki S."/>
            <person name="Morinaga S."/>
            <person name="Murata T."/>
            <person name="Mueller-Roeber B."/>
            <person name="Nelson D.R."/>
            <person name="Obara M."/>
            <person name="Oguri Y."/>
            <person name="Olmstead R.G."/>
            <person name="Onodera N."/>
            <person name="Petersen B.L."/>
            <person name="Pils B."/>
            <person name="Prigge M."/>
            <person name="Rensing S.A."/>
            <person name="Riano-Pachon D.M."/>
            <person name="Roberts A.W."/>
            <person name="Sato Y."/>
            <person name="Scheller H.V."/>
            <person name="Schulz B."/>
            <person name="Schulz C."/>
            <person name="Shakirov E.V."/>
            <person name="Shibagaki N."/>
            <person name="Shinohara N."/>
            <person name="Shippen D.E."/>
            <person name="Soerensen I."/>
            <person name="Sotooka R."/>
            <person name="Sugimoto N."/>
            <person name="Sugita M."/>
            <person name="Sumikawa N."/>
            <person name="Tanurdzic M."/>
            <person name="Theissen G."/>
            <person name="Ulvskov P."/>
            <person name="Wakazuki S."/>
            <person name="Weng J.K."/>
            <person name="Willats W.W."/>
            <person name="Wipf D."/>
            <person name="Wolf P.G."/>
            <person name="Yang L."/>
            <person name="Zimmer A.D."/>
            <person name="Zhu Q."/>
            <person name="Mitros T."/>
            <person name="Hellsten U."/>
            <person name="Loque D."/>
            <person name="Otillar R."/>
            <person name="Salamov A."/>
            <person name="Schmutz J."/>
            <person name="Shapiro H."/>
            <person name="Lindquist E."/>
            <person name="Lucas S."/>
            <person name="Rokhsar D."/>
            <person name="Grigoriev I.V."/>
        </authorList>
    </citation>
    <scope>NUCLEOTIDE SEQUENCE [LARGE SCALE GENOMIC DNA]</scope>
</reference>
<dbReference type="Proteomes" id="UP000001514">
    <property type="component" value="Unassembled WGS sequence"/>
</dbReference>
<dbReference type="Gene3D" id="2.90.10.10">
    <property type="entry name" value="Bulb-type lectin domain"/>
    <property type="match status" value="1"/>
</dbReference>
<dbReference type="SUPFAM" id="SSF51110">
    <property type="entry name" value="alpha-D-mannose-specific plant lectins"/>
    <property type="match status" value="1"/>
</dbReference>
<dbReference type="PROSITE" id="PS50927">
    <property type="entry name" value="BULB_LECTIN"/>
    <property type="match status" value="1"/>
</dbReference>
<dbReference type="Gramene" id="EFJ09526">
    <property type="protein sequence ID" value="EFJ09526"/>
    <property type="gene ID" value="SELMODRAFT_19074"/>
</dbReference>
<evidence type="ECO:0000313" key="2">
    <source>
        <dbReference type="EMBL" id="EFJ09526.1"/>
    </source>
</evidence>
<dbReference type="AlphaFoldDB" id="D8T1C7"/>
<name>D8T1C7_SELML</name>